<evidence type="ECO:0000313" key="3">
    <source>
        <dbReference type="EMBL" id="SIS90301.1"/>
    </source>
</evidence>
<keyword evidence="1" id="KW-1133">Transmembrane helix</keyword>
<dbReference type="Pfam" id="PF04536">
    <property type="entry name" value="TPM_phosphatase"/>
    <property type="match status" value="1"/>
</dbReference>
<organism evidence="3 4">
    <name type="scientific">Thalassolituus maritimus</name>
    <dbReference type="NCBI Taxonomy" id="484498"/>
    <lineage>
        <taxon>Bacteria</taxon>
        <taxon>Pseudomonadati</taxon>
        <taxon>Pseudomonadota</taxon>
        <taxon>Gammaproteobacteria</taxon>
        <taxon>Oceanospirillales</taxon>
        <taxon>Oceanospirillaceae</taxon>
        <taxon>Thalassolituus</taxon>
    </lineage>
</organism>
<evidence type="ECO:0000259" key="2">
    <source>
        <dbReference type="Pfam" id="PF04536"/>
    </source>
</evidence>
<feature type="domain" description="TPM" evidence="2">
    <location>
        <begin position="100"/>
        <end position="182"/>
    </location>
</feature>
<gene>
    <name evidence="3" type="ORF">SAMN05421686_10618</name>
</gene>
<dbReference type="OrthoDB" id="5825388at2"/>
<keyword evidence="1" id="KW-0812">Transmembrane</keyword>
<dbReference type="InterPro" id="IPR007621">
    <property type="entry name" value="TPM_dom"/>
</dbReference>
<dbReference type="EMBL" id="FTOH01000006">
    <property type="protein sequence ID" value="SIS90301.1"/>
    <property type="molecule type" value="Genomic_DNA"/>
</dbReference>
<proteinExistence type="predicted"/>
<dbReference type="RefSeq" id="WP_076515816.1">
    <property type="nucleotide sequence ID" value="NZ_FTOH01000006.1"/>
</dbReference>
<dbReference type="AlphaFoldDB" id="A0A1N7MWI8"/>
<protein>
    <submittedName>
        <fullName evidence="3">Putative membrane protein</fullName>
    </submittedName>
</protein>
<evidence type="ECO:0000256" key="1">
    <source>
        <dbReference type="SAM" id="Phobius"/>
    </source>
</evidence>
<dbReference type="STRING" id="484498.SAMN05421686_10618"/>
<keyword evidence="1" id="KW-0472">Membrane</keyword>
<dbReference type="PANTHER" id="PTHR30373:SF8">
    <property type="entry name" value="BLL7265 PROTEIN"/>
    <property type="match status" value="1"/>
</dbReference>
<dbReference type="Gene3D" id="3.10.310.50">
    <property type="match status" value="1"/>
</dbReference>
<feature type="transmembrane region" description="Helical" evidence="1">
    <location>
        <begin position="44"/>
        <end position="64"/>
    </location>
</feature>
<feature type="transmembrane region" description="Helical" evidence="1">
    <location>
        <begin position="70"/>
        <end position="91"/>
    </location>
</feature>
<dbReference type="Proteomes" id="UP000185639">
    <property type="component" value="Unassembled WGS sequence"/>
</dbReference>
<sequence length="204" mass="22689">MSLLNKQQLDQLASAVSKVEEKTDAELVTVLAHASDSYHYIPTLYAALIALLTPGVLSFSPLWLGWFELIIVQALVFSVLALVFRIPALRYRLVPAKVKKSRAEMMARRMFLEQGLHHTKGETGILIFVSEAEHYVEILVDRGISEKIDNKVWQNIVNDFTAEVKAGAVLKGFETCIASVAEVVSDVVPATEEKNELPDRLVVL</sequence>
<accession>A0A1N7MWI8</accession>
<evidence type="ECO:0000313" key="4">
    <source>
        <dbReference type="Proteomes" id="UP000185639"/>
    </source>
</evidence>
<keyword evidence="4" id="KW-1185">Reference proteome</keyword>
<name>A0A1N7MWI8_9GAMM</name>
<dbReference type="PANTHER" id="PTHR30373">
    <property type="entry name" value="UPF0603 PROTEIN YGCG"/>
    <property type="match status" value="1"/>
</dbReference>
<reference evidence="4" key="1">
    <citation type="submission" date="2017-01" db="EMBL/GenBank/DDBJ databases">
        <authorList>
            <person name="Varghese N."/>
            <person name="Submissions S."/>
        </authorList>
    </citation>
    <scope>NUCLEOTIDE SEQUENCE [LARGE SCALE GENOMIC DNA]</scope>
    <source>
        <strain evidence="4">DSM 24913</strain>
    </source>
</reference>